<feature type="domain" description="Tf2-1-like SH3-like" evidence="1">
    <location>
        <begin position="69"/>
        <end position="134"/>
    </location>
</feature>
<dbReference type="PANTHER" id="PTHR46148">
    <property type="entry name" value="CHROMO DOMAIN-CONTAINING PROTEIN"/>
    <property type="match status" value="1"/>
</dbReference>
<evidence type="ECO:0000313" key="3">
    <source>
        <dbReference type="RefSeq" id="XP_020084891.1"/>
    </source>
</evidence>
<dbReference type="PANTHER" id="PTHR46148:SF60">
    <property type="entry name" value="CHROMO DOMAIN-CONTAINING PROTEIN"/>
    <property type="match status" value="1"/>
</dbReference>
<dbReference type="InterPro" id="IPR016197">
    <property type="entry name" value="Chromo-like_dom_sf"/>
</dbReference>
<dbReference type="OrthoDB" id="779927at2759"/>
<dbReference type="InterPro" id="IPR056924">
    <property type="entry name" value="SH3_Tf2-1"/>
</dbReference>
<reference evidence="2" key="1">
    <citation type="journal article" date="2015" name="Nat. Genet.">
        <title>The pineapple genome and the evolution of CAM photosynthesis.</title>
        <authorList>
            <person name="Ming R."/>
            <person name="VanBuren R."/>
            <person name="Wai C.M."/>
            <person name="Tang H."/>
            <person name="Schatz M.C."/>
            <person name="Bowers J.E."/>
            <person name="Lyons E."/>
            <person name="Wang M.L."/>
            <person name="Chen J."/>
            <person name="Biggers E."/>
            <person name="Zhang J."/>
            <person name="Huang L."/>
            <person name="Zhang L."/>
            <person name="Miao W."/>
            <person name="Zhang J."/>
            <person name="Ye Z."/>
            <person name="Miao C."/>
            <person name="Lin Z."/>
            <person name="Wang H."/>
            <person name="Zhou H."/>
            <person name="Yim W.C."/>
            <person name="Priest H.D."/>
            <person name="Zheng C."/>
            <person name="Woodhouse M."/>
            <person name="Edger P.P."/>
            <person name="Guyot R."/>
            <person name="Guo H.B."/>
            <person name="Guo H."/>
            <person name="Zheng G."/>
            <person name="Singh R."/>
            <person name="Sharma A."/>
            <person name="Min X."/>
            <person name="Zheng Y."/>
            <person name="Lee H."/>
            <person name="Gurtowski J."/>
            <person name="Sedlazeck F.J."/>
            <person name="Harkess A."/>
            <person name="McKain M.R."/>
            <person name="Liao Z."/>
            <person name="Fang J."/>
            <person name="Liu J."/>
            <person name="Zhang X."/>
            <person name="Zhang Q."/>
            <person name="Hu W."/>
            <person name="Qin Y."/>
            <person name="Wang K."/>
            <person name="Chen L.Y."/>
            <person name="Shirley N."/>
            <person name="Lin Y.R."/>
            <person name="Liu L.Y."/>
            <person name="Hernandez A.G."/>
            <person name="Wright C.L."/>
            <person name="Bulone V."/>
            <person name="Tuskan G.A."/>
            <person name="Heath K."/>
            <person name="Zee F."/>
            <person name="Moore P.H."/>
            <person name="Sunkar R."/>
            <person name="Leebens-Mack J.H."/>
            <person name="Mockler T."/>
            <person name="Bennetzen J.L."/>
            <person name="Freeling M."/>
            <person name="Sankoff D."/>
            <person name="Paterson A.H."/>
            <person name="Zhu X."/>
            <person name="Yang X."/>
            <person name="Smith J.A."/>
            <person name="Cushman J.C."/>
            <person name="Paull R.E."/>
            <person name="Yu Q."/>
        </authorList>
    </citation>
    <scope>NUCLEOTIDE SEQUENCE [LARGE SCALE GENOMIC DNA]</scope>
    <source>
        <strain evidence="2">cv. F153</strain>
    </source>
</reference>
<dbReference type="Proteomes" id="UP000515123">
    <property type="component" value="Linkage group 3"/>
</dbReference>
<evidence type="ECO:0000313" key="2">
    <source>
        <dbReference type="Proteomes" id="UP000515123"/>
    </source>
</evidence>
<keyword evidence="2" id="KW-1185">Reference proteome</keyword>
<dbReference type="RefSeq" id="XP_020084891.1">
    <property type="nucleotide sequence ID" value="XM_020229302.1"/>
</dbReference>
<protein>
    <submittedName>
        <fullName evidence="3">Uncharacterized protein LOC109707769</fullName>
    </submittedName>
</protein>
<dbReference type="SUPFAM" id="SSF54160">
    <property type="entry name" value="Chromo domain-like"/>
    <property type="match status" value="1"/>
</dbReference>
<accession>A0A6P5EMN6</accession>
<dbReference type="Pfam" id="PF24626">
    <property type="entry name" value="SH3_Tf2-1"/>
    <property type="match status" value="1"/>
</dbReference>
<name>A0A6P5EMN6_ANACO</name>
<organism evidence="2 3">
    <name type="scientific">Ananas comosus</name>
    <name type="common">Pineapple</name>
    <name type="synonym">Ananas ananas</name>
    <dbReference type="NCBI Taxonomy" id="4615"/>
    <lineage>
        <taxon>Eukaryota</taxon>
        <taxon>Viridiplantae</taxon>
        <taxon>Streptophyta</taxon>
        <taxon>Embryophyta</taxon>
        <taxon>Tracheophyta</taxon>
        <taxon>Spermatophyta</taxon>
        <taxon>Magnoliopsida</taxon>
        <taxon>Liliopsida</taxon>
        <taxon>Poales</taxon>
        <taxon>Bromeliaceae</taxon>
        <taxon>Bromelioideae</taxon>
        <taxon>Ananas</taxon>
    </lineage>
</organism>
<gene>
    <name evidence="3" type="primary">LOC109707769</name>
</gene>
<reference evidence="3" key="2">
    <citation type="submission" date="2025-08" db="UniProtKB">
        <authorList>
            <consortium name="RefSeq"/>
        </authorList>
    </citation>
    <scope>IDENTIFICATION</scope>
    <source>
        <tissue evidence="3">Leaf</tissue>
    </source>
</reference>
<sequence length="209" mass="24828">MASFEALYGRKCRSLIHWSNVGERTVLGPDVVREAEEKVRLARQRLATAQSRHKSYANKRRKDIEFTVGDRVFLKVTPMRGVKRFCVRGKLSPRYIGSFEILERIGAMAYKLALPPRLAGVHDVFYVSQLRKYVYDPEHVLAYVPMELQEDMTYEESLAYIVDREVRKLRNREIPYVKIHWCEHGDREETWELEDVMKERYPDLFEELR</sequence>
<dbReference type="AlphaFoldDB" id="A0A6P5EMN6"/>
<evidence type="ECO:0000259" key="1">
    <source>
        <dbReference type="Pfam" id="PF24626"/>
    </source>
</evidence>
<dbReference type="GeneID" id="109707769"/>
<proteinExistence type="predicted"/>